<organism evidence="4 5">
    <name type="scientific">Terrimonas rubra</name>
    <dbReference type="NCBI Taxonomy" id="1035890"/>
    <lineage>
        <taxon>Bacteria</taxon>
        <taxon>Pseudomonadati</taxon>
        <taxon>Bacteroidota</taxon>
        <taxon>Chitinophagia</taxon>
        <taxon>Chitinophagales</taxon>
        <taxon>Chitinophagaceae</taxon>
        <taxon>Terrimonas</taxon>
    </lineage>
</organism>
<reference evidence="5" key="1">
    <citation type="journal article" date="2019" name="Int. J. Syst. Evol. Microbiol.">
        <title>The Global Catalogue of Microorganisms (GCM) 10K type strain sequencing project: providing services to taxonomists for standard genome sequencing and annotation.</title>
        <authorList>
            <consortium name="The Broad Institute Genomics Platform"/>
            <consortium name="The Broad Institute Genome Sequencing Center for Infectious Disease"/>
            <person name="Wu L."/>
            <person name="Ma J."/>
        </authorList>
    </citation>
    <scope>NUCLEOTIDE SEQUENCE [LARGE SCALE GENOMIC DNA]</scope>
    <source>
        <strain evidence="5">KCTC 23299</strain>
    </source>
</reference>
<dbReference type="EMBL" id="JBHUOZ010000001">
    <property type="protein sequence ID" value="MFD2918810.1"/>
    <property type="molecule type" value="Genomic_DNA"/>
</dbReference>
<sequence length="219" mass="23733">MKKTLLFSLLFIIAASTTTQAQITKGSTLLGGNLSFGQVKLNSDIAAAETKSSGFNISPAIGIAIKDNLVVGVELGYSTGKQKQVSSNQTILNIKNQGFTTGVFIRKYKQLAKSDFYLFGESSLKYSNMKQERTEQSPDEFISKTNNVNLSIKPGLSYAVNKRLHLELGLNNLLSAEYSSTRQTVNQGNAVKQSGFSASANISNITNNISFGVRFLLAK</sequence>
<dbReference type="InterPro" id="IPR027385">
    <property type="entry name" value="Beta-barrel_OMP"/>
</dbReference>
<evidence type="ECO:0000256" key="2">
    <source>
        <dbReference type="SAM" id="SignalP"/>
    </source>
</evidence>
<keyword evidence="1 2" id="KW-0732">Signal</keyword>
<name>A0ABW6A0K5_9BACT</name>
<dbReference type="Proteomes" id="UP001597511">
    <property type="component" value="Unassembled WGS sequence"/>
</dbReference>
<dbReference type="SUPFAM" id="SSF56925">
    <property type="entry name" value="OMPA-like"/>
    <property type="match status" value="1"/>
</dbReference>
<keyword evidence="5" id="KW-1185">Reference proteome</keyword>
<evidence type="ECO:0000259" key="3">
    <source>
        <dbReference type="Pfam" id="PF13505"/>
    </source>
</evidence>
<protein>
    <submittedName>
        <fullName evidence="4">Outer membrane beta-barrel protein</fullName>
    </submittedName>
</protein>
<evidence type="ECO:0000313" key="5">
    <source>
        <dbReference type="Proteomes" id="UP001597511"/>
    </source>
</evidence>
<accession>A0ABW6A0K5</accession>
<dbReference type="RefSeq" id="WP_386095362.1">
    <property type="nucleotide sequence ID" value="NZ_JBHUOZ010000001.1"/>
</dbReference>
<evidence type="ECO:0000313" key="4">
    <source>
        <dbReference type="EMBL" id="MFD2918810.1"/>
    </source>
</evidence>
<dbReference type="Gene3D" id="2.40.160.20">
    <property type="match status" value="1"/>
</dbReference>
<dbReference type="InterPro" id="IPR011250">
    <property type="entry name" value="OMP/PagP_B-barrel"/>
</dbReference>
<gene>
    <name evidence="4" type="ORF">ACFS6H_03745</name>
</gene>
<proteinExistence type="predicted"/>
<dbReference type="Pfam" id="PF13505">
    <property type="entry name" value="OMP_b-brl"/>
    <property type="match status" value="1"/>
</dbReference>
<feature type="chain" id="PRO_5046323261" evidence="2">
    <location>
        <begin position="22"/>
        <end position="219"/>
    </location>
</feature>
<feature type="signal peptide" evidence="2">
    <location>
        <begin position="1"/>
        <end position="21"/>
    </location>
</feature>
<feature type="domain" description="Outer membrane protein beta-barrel" evidence="3">
    <location>
        <begin position="7"/>
        <end position="200"/>
    </location>
</feature>
<comment type="caution">
    <text evidence="4">The sequence shown here is derived from an EMBL/GenBank/DDBJ whole genome shotgun (WGS) entry which is preliminary data.</text>
</comment>
<evidence type="ECO:0000256" key="1">
    <source>
        <dbReference type="ARBA" id="ARBA00022729"/>
    </source>
</evidence>